<dbReference type="Pfam" id="PF21036">
    <property type="entry name" value="EryCIII-like_N"/>
    <property type="match status" value="1"/>
</dbReference>
<feature type="domain" description="Erythromycin biosynthesis protein CIII-like N-terminal" evidence="6">
    <location>
        <begin position="22"/>
        <end position="254"/>
    </location>
</feature>
<dbReference type="Gene3D" id="3.40.50.2000">
    <property type="entry name" value="Glycogen Phosphorylase B"/>
    <property type="match status" value="2"/>
</dbReference>
<comment type="caution">
    <text evidence="7">The sequence shown here is derived from an EMBL/GenBank/DDBJ whole genome shotgun (WGS) entry which is preliminary data.</text>
</comment>
<sequence length="423" mass="46208">MRVLLTSFAHTTHFQPLVPLAWALRAAGHEVRVASQPALTDVITGSGLIAVAVGRDHEIAAVRERMAGEPRLNHPATVFPTSLTEPLTWEHALGIDTLAVPYYYALVNNDSMIDDLVAFARAWQPDLVLWEPTTYAGAIAARVCGAAHARLMWSPDVVGDARVRFLDLLARQPAEHREDPLAEWLTWTLRRFGSTFDEEVVTGQWTIDPTPPSLRPPTGLPTLGMRYVPYNGPSVVPPWLHEPPARPRICLTLGISAREGLGPDRVSVPELVEAIATLDVEVVATLDATQRARLPAVPANVRVEEFVPLQVLLPSCAAVIHHNGAGTYATAMSYGVPQIIVPDIWDGVYKAKAIAELGAGVHVDSAELTVDVIRKACLRALEPEMKEAARRLREEMLREPSPAELVGELVRLADEHARTRTPG</sequence>
<dbReference type="Pfam" id="PF06722">
    <property type="entry name" value="EryCIII-like_C"/>
    <property type="match status" value="1"/>
</dbReference>
<organism evidence="7 8">
    <name type="scientific">Saccharothrix xinjiangensis</name>
    <dbReference type="NCBI Taxonomy" id="204798"/>
    <lineage>
        <taxon>Bacteria</taxon>
        <taxon>Bacillati</taxon>
        <taxon>Actinomycetota</taxon>
        <taxon>Actinomycetes</taxon>
        <taxon>Pseudonocardiales</taxon>
        <taxon>Pseudonocardiaceae</taxon>
        <taxon>Saccharothrix</taxon>
    </lineage>
</organism>
<comment type="similarity">
    <text evidence="1">Belongs to the glycosyltransferase 28 family.</text>
</comment>
<dbReference type="PANTHER" id="PTHR48050">
    <property type="entry name" value="STEROL 3-BETA-GLUCOSYLTRANSFERASE"/>
    <property type="match status" value="1"/>
</dbReference>
<keyword evidence="2" id="KW-0328">Glycosyltransferase</keyword>
<dbReference type="NCBIfam" id="TIGR04516">
    <property type="entry name" value="glycosyl_450act"/>
    <property type="match status" value="1"/>
</dbReference>
<keyword evidence="3" id="KW-0808">Transferase</keyword>
<evidence type="ECO:0000259" key="6">
    <source>
        <dbReference type="Pfam" id="PF21036"/>
    </source>
</evidence>
<dbReference type="CDD" id="cd03784">
    <property type="entry name" value="GT1_Gtf-like"/>
    <property type="match status" value="1"/>
</dbReference>
<dbReference type="InterPro" id="IPR048284">
    <property type="entry name" value="EryCIII-like_N"/>
</dbReference>
<evidence type="ECO:0000256" key="4">
    <source>
        <dbReference type="ARBA" id="ARBA00023194"/>
    </source>
</evidence>
<keyword evidence="4" id="KW-0045">Antibiotic biosynthesis</keyword>
<dbReference type="SUPFAM" id="SSF53756">
    <property type="entry name" value="UDP-Glycosyltransferase/glycogen phosphorylase"/>
    <property type="match status" value="1"/>
</dbReference>
<dbReference type="RefSeq" id="WP_344038818.1">
    <property type="nucleotide sequence ID" value="NZ_BAAAKE010000013.1"/>
</dbReference>
<dbReference type="Proteomes" id="UP001595833">
    <property type="component" value="Unassembled WGS sequence"/>
</dbReference>
<feature type="domain" description="Erythromycin biosynthesis protein CIII-like C-terminal" evidence="5">
    <location>
        <begin position="271"/>
        <end position="412"/>
    </location>
</feature>
<dbReference type="PANTHER" id="PTHR48050:SF13">
    <property type="entry name" value="STEROL 3-BETA-GLUCOSYLTRANSFERASE UGT80A2"/>
    <property type="match status" value="1"/>
</dbReference>
<protein>
    <submittedName>
        <fullName evidence="7">Activator-dependent family glycosyltransferase</fullName>
    </submittedName>
</protein>
<evidence type="ECO:0000256" key="2">
    <source>
        <dbReference type="ARBA" id="ARBA00022676"/>
    </source>
</evidence>
<proteinExistence type="inferred from homology"/>
<dbReference type="InterPro" id="IPR030953">
    <property type="entry name" value="Glycosyl_450act"/>
</dbReference>
<gene>
    <name evidence="7" type="ORF">ACFPFM_33455</name>
</gene>
<evidence type="ECO:0000259" key="5">
    <source>
        <dbReference type="Pfam" id="PF06722"/>
    </source>
</evidence>
<dbReference type="EMBL" id="JBHSJB010000033">
    <property type="protein sequence ID" value="MFC5058644.1"/>
    <property type="molecule type" value="Genomic_DNA"/>
</dbReference>
<evidence type="ECO:0000313" key="7">
    <source>
        <dbReference type="EMBL" id="MFC5058644.1"/>
    </source>
</evidence>
<accession>A0ABV9Y9X9</accession>
<dbReference type="InterPro" id="IPR010610">
    <property type="entry name" value="EryCIII-like_C"/>
</dbReference>
<evidence type="ECO:0000256" key="1">
    <source>
        <dbReference type="ARBA" id="ARBA00006962"/>
    </source>
</evidence>
<dbReference type="InterPro" id="IPR002213">
    <property type="entry name" value="UDP_glucos_trans"/>
</dbReference>
<keyword evidence="8" id="KW-1185">Reference proteome</keyword>
<name>A0ABV9Y9X9_9PSEU</name>
<dbReference type="InterPro" id="IPR050426">
    <property type="entry name" value="Glycosyltransferase_28"/>
</dbReference>
<evidence type="ECO:0000313" key="8">
    <source>
        <dbReference type="Proteomes" id="UP001595833"/>
    </source>
</evidence>
<reference evidence="8" key="1">
    <citation type="journal article" date="2019" name="Int. J. Syst. Evol. Microbiol.">
        <title>The Global Catalogue of Microorganisms (GCM) 10K type strain sequencing project: providing services to taxonomists for standard genome sequencing and annotation.</title>
        <authorList>
            <consortium name="The Broad Institute Genomics Platform"/>
            <consortium name="The Broad Institute Genome Sequencing Center for Infectious Disease"/>
            <person name="Wu L."/>
            <person name="Ma J."/>
        </authorList>
    </citation>
    <scope>NUCLEOTIDE SEQUENCE [LARGE SCALE GENOMIC DNA]</scope>
    <source>
        <strain evidence="8">KCTC 12848</strain>
    </source>
</reference>
<evidence type="ECO:0000256" key="3">
    <source>
        <dbReference type="ARBA" id="ARBA00022679"/>
    </source>
</evidence>